<dbReference type="Pfam" id="PF12685">
    <property type="entry name" value="SpoIIIAH"/>
    <property type="match status" value="1"/>
</dbReference>
<name>A0A9X2MN37_9BACL</name>
<evidence type="ECO:0000256" key="1">
    <source>
        <dbReference type="SAM" id="Phobius"/>
    </source>
</evidence>
<accession>A0A9X2MN37</accession>
<proteinExistence type="predicted"/>
<dbReference type="EMBL" id="JANIPJ010000002">
    <property type="protein sequence ID" value="MCR2803114.1"/>
    <property type="molecule type" value="Genomic_DNA"/>
</dbReference>
<comment type="caution">
    <text evidence="2">The sequence shown here is derived from an EMBL/GenBank/DDBJ whole genome shotgun (WGS) entry which is preliminary data.</text>
</comment>
<organism evidence="2 3">
    <name type="scientific">Paenibacillus soyae</name>
    <dbReference type="NCBI Taxonomy" id="2969249"/>
    <lineage>
        <taxon>Bacteria</taxon>
        <taxon>Bacillati</taxon>
        <taxon>Bacillota</taxon>
        <taxon>Bacilli</taxon>
        <taxon>Bacillales</taxon>
        <taxon>Paenibacillaceae</taxon>
        <taxon>Paenibacillus</taxon>
    </lineage>
</organism>
<dbReference type="InterPro" id="IPR038503">
    <property type="entry name" value="SpoIIIAH_sf"/>
</dbReference>
<reference evidence="2" key="1">
    <citation type="submission" date="2022-08" db="EMBL/GenBank/DDBJ databases">
        <title>The genomic sequence of strain Paenibacillus sp. SCIV0701.</title>
        <authorList>
            <person name="Zhao H."/>
        </authorList>
    </citation>
    <scope>NUCLEOTIDE SEQUENCE</scope>
    <source>
        <strain evidence="2">SCIV0701</strain>
    </source>
</reference>
<keyword evidence="1" id="KW-0812">Transmembrane</keyword>
<keyword evidence="3" id="KW-1185">Reference proteome</keyword>
<sequence length="205" mass="22945">MNTKRQTIWLVSMLSLMVVLSAYYLFTQDLDDADKLSGSNQPNPGVTEVVGGSGEVVPDEIVQAGDQSAEGPTEQDILDQVEEQGYVDNSLFSQLIAKRDQQNEEELNRLYAEVTNMSNNPEKSAEAMAQVDMLEEKHTKIMELETALKEQYSMALISEENDRYKVIVTSENLEKKEAASIIDQIMTSMEVDADQVSVQYVPEPQ</sequence>
<keyword evidence="1" id="KW-1133">Transmembrane helix</keyword>
<protein>
    <submittedName>
        <fullName evidence="2">SpoIIIAH-like family protein</fullName>
    </submittedName>
</protein>
<dbReference type="RefSeq" id="WP_257443091.1">
    <property type="nucleotide sequence ID" value="NZ_JANIPJ010000002.1"/>
</dbReference>
<dbReference type="Proteomes" id="UP001141950">
    <property type="component" value="Unassembled WGS sequence"/>
</dbReference>
<evidence type="ECO:0000313" key="3">
    <source>
        <dbReference type="Proteomes" id="UP001141950"/>
    </source>
</evidence>
<gene>
    <name evidence="2" type="ORF">NQZ67_04385</name>
</gene>
<keyword evidence="1" id="KW-0472">Membrane</keyword>
<dbReference type="Gene3D" id="1.10.287.4300">
    <property type="entry name" value="Stage III sporulation protein AH-like"/>
    <property type="match status" value="1"/>
</dbReference>
<evidence type="ECO:0000313" key="2">
    <source>
        <dbReference type="EMBL" id="MCR2803114.1"/>
    </source>
</evidence>
<dbReference type="InterPro" id="IPR024232">
    <property type="entry name" value="SpoIIIAH"/>
</dbReference>
<feature type="transmembrane region" description="Helical" evidence="1">
    <location>
        <begin position="7"/>
        <end position="26"/>
    </location>
</feature>
<dbReference type="AlphaFoldDB" id="A0A9X2MN37"/>